<dbReference type="EMBL" id="QDEB01063094">
    <property type="protein sequence ID" value="RZC36326.1"/>
    <property type="molecule type" value="Genomic_DNA"/>
</dbReference>
<dbReference type="AlphaFoldDB" id="A0A482VUB9"/>
<sequence>MQNVKLSIIWHLVLAYPDILVILSDIVIYHHQLNPSHSLPILANLTLADQTVNAVKSTNKQSAHAYQIT</sequence>
<evidence type="ECO:0000313" key="3">
    <source>
        <dbReference type="Proteomes" id="UP000292052"/>
    </source>
</evidence>
<keyword evidence="1" id="KW-1133">Transmembrane helix</keyword>
<name>A0A482VUB9_ASBVE</name>
<keyword evidence="3" id="KW-1185">Reference proteome</keyword>
<dbReference type="Proteomes" id="UP000292052">
    <property type="component" value="Unassembled WGS sequence"/>
</dbReference>
<comment type="caution">
    <text evidence="2">The sequence shown here is derived from an EMBL/GenBank/DDBJ whole genome shotgun (WGS) entry which is preliminary data.</text>
</comment>
<reference evidence="2 3" key="1">
    <citation type="submission" date="2017-03" db="EMBL/GenBank/DDBJ databases">
        <title>Genome of the blue death feigning beetle - Asbolus verrucosus.</title>
        <authorList>
            <person name="Rider S.D."/>
        </authorList>
    </citation>
    <scope>NUCLEOTIDE SEQUENCE [LARGE SCALE GENOMIC DNA]</scope>
    <source>
        <strain evidence="2">Butters</strain>
        <tissue evidence="2">Head and leg muscle</tissue>
    </source>
</reference>
<keyword evidence="1" id="KW-0472">Membrane</keyword>
<feature type="transmembrane region" description="Helical" evidence="1">
    <location>
        <begin position="6"/>
        <end position="29"/>
    </location>
</feature>
<proteinExistence type="predicted"/>
<protein>
    <submittedName>
        <fullName evidence="2">Uncharacterized protein</fullName>
    </submittedName>
</protein>
<evidence type="ECO:0000313" key="2">
    <source>
        <dbReference type="EMBL" id="RZC36326.1"/>
    </source>
</evidence>
<evidence type="ECO:0000256" key="1">
    <source>
        <dbReference type="SAM" id="Phobius"/>
    </source>
</evidence>
<gene>
    <name evidence="2" type="ORF">BDFB_000155</name>
</gene>
<organism evidence="2 3">
    <name type="scientific">Asbolus verrucosus</name>
    <name type="common">Desert ironclad beetle</name>
    <dbReference type="NCBI Taxonomy" id="1661398"/>
    <lineage>
        <taxon>Eukaryota</taxon>
        <taxon>Metazoa</taxon>
        <taxon>Ecdysozoa</taxon>
        <taxon>Arthropoda</taxon>
        <taxon>Hexapoda</taxon>
        <taxon>Insecta</taxon>
        <taxon>Pterygota</taxon>
        <taxon>Neoptera</taxon>
        <taxon>Endopterygota</taxon>
        <taxon>Coleoptera</taxon>
        <taxon>Polyphaga</taxon>
        <taxon>Cucujiformia</taxon>
        <taxon>Tenebrionidae</taxon>
        <taxon>Pimeliinae</taxon>
        <taxon>Asbolus</taxon>
    </lineage>
</organism>
<accession>A0A482VUB9</accession>
<keyword evidence="1" id="KW-0812">Transmembrane</keyword>